<dbReference type="GO" id="GO:0000981">
    <property type="term" value="F:DNA-binding transcription factor activity, RNA polymerase II-specific"/>
    <property type="evidence" value="ECO:0007669"/>
    <property type="project" value="InterPro"/>
</dbReference>
<comment type="subcellular location">
    <subcellularLocation>
        <location evidence="1">Nucleus</location>
    </subcellularLocation>
</comment>
<dbReference type="STRING" id="13706.A0A1X2HUK9"/>
<dbReference type="InParanoid" id="A0A1X2HUK9"/>
<dbReference type="Pfam" id="PF00172">
    <property type="entry name" value="Zn_clus"/>
    <property type="match status" value="1"/>
</dbReference>
<dbReference type="InterPro" id="IPR001138">
    <property type="entry name" value="Zn2Cys6_DnaBD"/>
</dbReference>
<dbReference type="GO" id="GO:0003677">
    <property type="term" value="F:DNA binding"/>
    <property type="evidence" value="ECO:0007669"/>
    <property type="project" value="UniProtKB-KW"/>
</dbReference>
<dbReference type="PANTHER" id="PTHR46910">
    <property type="entry name" value="TRANSCRIPTION FACTOR PDR1"/>
    <property type="match status" value="1"/>
</dbReference>
<dbReference type="OrthoDB" id="3362851at2759"/>
<dbReference type="SMART" id="SM00066">
    <property type="entry name" value="GAL4"/>
    <property type="match status" value="1"/>
</dbReference>
<dbReference type="GO" id="GO:0008270">
    <property type="term" value="F:zinc ion binding"/>
    <property type="evidence" value="ECO:0007669"/>
    <property type="project" value="InterPro"/>
</dbReference>
<evidence type="ECO:0000259" key="5">
    <source>
        <dbReference type="PROSITE" id="PS50048"/>
    </source>
</evidence>
<dbReference type="Proteomes" id="UP000242180">
    <property type="component" value="Unassembled WGS sequence"/>
</dbReference>
<dbReference type="PROSITE" id="PS00463">
    <property type="entry name" value="ZN2_CY6_FUNGAL_1"/>
    <property type="match status" value="1"/>
</dbReference>
<dbReference type="PANTHER" id="PTHR46910:SF3">
    <property type="entry name" value="HALOTOLERANCE PROTEIN 9-RELATED"/>
    <property type="match status" value="1"/>
</dbReference>
<dbReference type="EMBL" id="MCGN01000001">
    <property type="protein sequence ID" value="ORZ03233.1"/>
    <property type="molecule type" value="Genomic_DNA"/>
</dbReference>
<name>A0A1X2HUK9_SYNRA</name>
<accession>A0A1X2HUK9</accession>
<dbReference type="SUPFAM" id="SSF57701">
    <property type="entry name" value="Zn2/Cys6 DNA-binding domain"/>
    <property type="match status" value="1"/>
</dbReference>
<sequence>MFQSMNQTSRKRLKIAAACTECRRKKTKCNGEQPCTGCQKAHVSCQYHHNHDTGTATSSGSQFPHCPVQLSSSQHSLFAGPRTEQRHQMIHREERQQQDTIRSIEQRLLVIEDILRALLASIDQAPHSLSHLLHDESNNDHSHVPARLPHLLATGPSSFVPGTSANITAAADATKRGQERQHLPSLVPPFSVAIGNCDTSYNHRHQHRTPPSIQNLVVMPTSPISLSSTSSNHSYSSSSVSSPPPSAIAWATIDTPKTASQLPSSPSFWQKQQLTDTQFIPHISSAFHRVQYSTKTSSP</sequence>
<dbReference type="Gene3D" id="4.10.240.10">
    <property type="entry name" value="Zn(2)-C6 fungal-type DNA-binding domain"/>
    <property type="match status" value="1"/>
</dbReference>
<dbReference type="PROSITE" id="PS50048">
    <property type="entry name" value="ZN2_CY6_FUNGAL_2"/>
    <property type="match status" value="1"/>
</dbReference>
<dbReference type="CDD" id="cd00067">
    <property type="entry name" value="GAL4"/>
    <property type="match status" value="1"/>
</dbReference>
<evidence type="ECO:0000256" key="2">
    <source>
        <dbReference type="ARBA" id="ARBA00022723"/>
    </source>
</evidence>
<keyword evidence="2" id="KW-0479">Metal-binding</keyword>
<dbReference type="GO" id="GO:0005634">
    <property type="term" value="C:nucleus"/>
    <property type="evidence" value="ECO:0007669"/>
    <property type="project" value="UniProtKB-SubCell"/>
</dbReference>
<evidence type="ECO:0000313" key="7">
    <source>
        <dbReference type="Proteomes" id="UP000242180"/>
    </source>
</evidence>
<organism evidence="6 7">
    <name type="scientific">Syncephalastrum racemosum</name>
    <name type="common">Filamentous fungus</name>
    <dbReference type="NCBI Taxonomy" id="13706"/>
    <lineage>
        <taxon>Eukaryota</taxon>
        <taxon>Fungi</taxon>
        <taxon>Fungi incertae sedis</taxon>
        <taxon>Mucoromycota</taxon>
        <taxon>Mucoromycotina</taxon>
        <taxon>Mucoromycetes</taxon>
        <taxon>Mucorales</taxon>
        <taxon>Syncephalastraceae</taxon>
        <taxon>Syncephalastrum</taxon>
    </lineage>
</organism>
<evidence type="ECO:0000313" key="6">
    <source>
        <dbReference type="EMBL" id="ORZ03233.1"/>
    </source>
</evidence>
<evidence type="ECO:0000256" key="4">
    <source>
        <dbReference type="ARBA" id="ARBA00023242"/>
    </source>
</evidence>
<keyword evidence="3" id="KW-0238">DNA-binding</keyword>
<evidence type="ECO:0000256" key="1">
    <source>
        <dbReference type="ARBA" id="ARBA00004123"/>
    </source>
</evidence>
<protein>
    <recommendedName>
        <fullName evidence="5">Zn(2)-C6 fungal-type domain-containing protein</fullName>
    </recommendedName>
</protein>
<gene>
    <name evidence="6" type="ORF">BCR43DRAFT_482965</name>
</gene>
<evidence type="ECO:0000256" key="3">
    <source>
        <dbReference type="ARBA" id="ARBA00023125"/>
    </source>
</evidence>
<dbReference type="AlphaFoldDB" id="A0A1X2HUK9"/>
<keyword evidence="7" id="KW-1185">Reference proteome</keyword>
<proteinExistence type="predicted"/>
<dbReference type="InterPro" id="IPR050987">
    <property type="entry name" value="AtrR-like"/>
</dbReference>
<comment type="caution">
    <text evidence="6">The sequence shown here is derived from an EMBL/GenBank/DDBJ whole genome shotgun (WGS) entry which is preliminary data.</text>
</comment>
<feature type="domain" description="Zn(2)-C6 fungal-type" evidence="5">
    <location>
        <begin position="18"/>
        <end position="47"/>
    </location>
</feature>
<keyword evidence="4" id="KW-0539">Nucleus</keyword>
<dbReference type="InterPro" id="IPR036864">
    <property type="entry name" value="Zn2-C6_fun-type_DNA-bd_sf"/>
</dbReference>
<reference evidence="6 7" key="1">
    <citation type="submission" date="2016-07" db="EMBL/GenBank/DDBJ databases">
        <title>Pervasive Adenine N6-methylation of Active Genes in Fungi.</title>
        <authorList>
            <consortium name="DOE Joint Genome Institute"/>
            <person name="Mondo S.J."/>
            <person name="Dannebaum R.O."/>
            <person name="Kuo R.C."/>
            <person name="Labutti K."/>
            <person name="Haridas S."/>
            <person name="Kuo A."/>
            <person name="Salamov A."/>
            <person name="Ahrendt S.R."/>
            <person name="Lipzen A."/>
            <person name="Sullivan W."/>
            <person name="Andreopoulos W.B."/>
            <person name="Clum A."/>
            <person name="Lindquist E."/>
            <person name="Daum C."/>
            <person name="Ramamoorthy G.K."/>
            <person name="Gryganskyi A."/>
            <person name="Culley D."/>
            <person name="Magnuson J.K."/>
            <person name="James T.Y."/>
            <person name="O'Malley M.A."/>
            <person name="Stajich J.E."/>
            <person name="Spatafora J.W."/>
            <person name="Visel A."/>
            <person name="Grigoriev I.V."/>
        </authorList>
    </citation>
    <scope>NUCLEOTIDE SEQUENCE [LARGE SCALE GENOMIC DNA]</scope>
    <source>
        <strain evidence="6 7">NRRL 2496</strain>
    </source>
</reference>